<keyword evidence="3" id="KW-0238">DNA-binding</keyword>
<dbReference type="PANTHER" id="PTHR34580:SF3">
    <property type="entry name" value="PROTEIN PAFB"/>
    <property type="match status" value="1"/>
</dbReference>
<dbReference type="Pfam" id="PF08279">
    <property type="entry name" value="HTH_11"/>
    <property type="match status" value="1"/>
</dbReference>
<dbReference type="RefSeq" id="WP_110805415.1">
    <property type="nucleotide sequence ID" value="NZ_QJTK01000005.1"/>
</dbReference>
<dbReference type="InterPro" id="IPR036388">
    <property type="entry name" value="WH-like_DNA-bd_sf"/>
</dbReference>
<evidence type="ECO:0000313" key="3">
    <source>
        <dbReference type="EMBL" id="PYF10228.1"/>
    </source>
</evidence>
<evidence type="ECO:0000259" key="1">
    <source>
        <dbReference type="Pfam" id="PF08279"/>
    </source>
</evidence>
<feature type="domain" description="WYL" evidence="2">
    <location>
        <begin position="141"/>
        <end position="203"/>
    </location>
</feature>
<accession>A0A318U222</accession>
<dbReference type="PANTHER" id="PTHR34580">
    <property type="match status" value="1"/>
</dbReference>
<feature type="domain" description="Helix-turn-helix type 11" evidence="1">
    <location>
        <begin position="6"/>
        <end position="59"/>
    </location>
</feature>
<dbReference type="Pfam" id="PF13280">
    <property type="entry name" value="WYL"/>
    <property type="match status" value="1"/>
</dbReference>
<dbReference type="InterPro" id="IPR013196">
    <property type="entry name" value="HTH_11"/>
</dbReference>
<dbReference type="EMBL" id="QJTK01000005">
    <property type="protein sequence ID" value="PYF10228.1"/>
    <property type="molecule type" value="Genomic_DNA"/>
</dbReference>
<name>A0A318U222_9RHOB</name>
<reference evidence="3 4" key="1">
    <citation type="submission" date="2018-06" db="EMBL/GenBank/DDBJ databases">
        <title>Genomic Encyclopedia of Type Strains, Phase III (KMG-III): the genomes of soil and plant-associated and newly described type strains.</title>
        <authorList>
            <person name="Whitman W."/>
        </authorList>
    </citation>
    <scope>NUCLEOTIDE SEQUENCE [LARGE SCALE GENOMIC DNA]</scope>
    <source>
        <strain evidence="3 4">JA737</strain>
    </source>
</reference>
<dbReference type="Proteomes" id="UP000247727">
    <property type="component" value="Unassembled WGS sequence"/>
</dbReference>
<dbReference type="GO" id="GO:0003677">
    <property type="term" value="F:DNA binding"/>
    <property type="evidence" value="ECO:0007669"/>
    <property type="project" value="UniProtKB-KW"/>
</dbReference>
<dbReference type="InterPro" id="IPR036390">
    <property type="entry name" value="WH_DNA-bd_sf"/>
</dbReference>
<proteinExistence type="predicted"/>
<gene>
    <name evidence="3" type="ORF">C8J30_10537</name>
</gene>
<keyword evidence="4" id="KW-1185">Reference proteome</keyword>
<evidence type="ECO:0000259" key="2">
    <source>
        <dbReference type="Pfam" id="PF13280"/>
    </source>
</evidence>
<dbReference type="PROSITE" id="PS52050">
    <property type="entry name" value="WYL"/>
    <property type="match status" value="1"/>
</dbReference>
<sequence>MSRSERLFDLLDVLRRHRFPVSGQALADELGISLRTLYRDIASLQAMGADVAGEPGVGYVLRPGFLLPLLSFPAEEIEALVLGARWVAKRGDESLRQQAESALARIAAAFPAEMRAAMEAAPLLVGPGAALSAPAVDPVLLRKAIRTEHKLAITYRDGADRTSTRVIWPFAYAFFDQVRLLVGWCEWRADFRSFRADRIESAELLDARAPKRRQVLLAEWRKRQGLPPGA</sequence>
<dbReference type="AlphaFoldDB" id="A0A318U222"/>
<dbReference type="InterPro" id="IPR051534">
    <property type="entry name" value="CBASS_pafABC_assoc_protein"/>
</dbReference>
<organism evidence="3 4">
    <name type="scientific">Rhodobacter viridis</name>
    <dbReference type="NCBI Taxonomy" id="1054202"/>
    <lineage>
        <taxon>Bacteria</taxon>
        <taxon>Pseudomonadati</taxon>
        <taxon>Pseudomonadota</taxon>
        <taxon>Alphaproteobacteria</taxon>
        <taxon>Rhodobacterales</taxon>
        <taxon>Rhodobacter group</taxon>
        <taxon>Rhodobacter</taxon>
    </lineage>
</organism>
<dbReference type="OrthoDB" id="9807255at2"/>
<evidence type="ECO:0000313" key="4">
    <source>
        <dbReference type="Proteomes" id="UP000247727"/>
    </source>
</evidence>
<dbReference type="Gene3D" id="1.10.10.10">
    <property type="entry name" value="Winged helix-like DNA-binding domain superfamily/Winged helix DNA-binding domain"/>
    <property type="match status" value="1"/>
</dbReference>
<dbReference type="InterPro" id="IPR026881">
    <property type="entry name" value="WYL_dom"/>
</dbReference>
<dbReference type="SUPFAM" id="SSF46785">
    <property type="entry name" value="Winged helix' DNA-binding domain"/>
    <property type="match status" value="1"/>
</dbReference>
<protein>
    <submittedName>
        <fullName evidence="3">Putative DNA-binding transcriptional regulator YafY</fullName>
    </submittedName>
</protein>
<comment type="caution">
    <text evidence="3">The sequence shown here is derived from an EMBL/GenBank/DDBJ whole genome shotgun (WGS) entry which is preliminary data.</text>
</comment>